<protein>
    <submittedName>
        <fullName evidence="1">Uncharacterized protein</fullName>
    </submittedName>
</protein>
<sequence length="19" mass="2296">MYFFGHRVTSEKYSESTLL</sequence>
<evidence type="ECO:0000313" key="1">
    <source>
        <dbReference type="EMBL" id="JAH29388.1"/>
    </source>
</evidence>
<dbReference type="EMBL" id="GBXM01079189">
    <property type="protein sequence ID" value="JAH29388.1"/>
    <property type="molecule type" value="Transcribed_RNA"/>
</dbReference>
<reference evidence="1" key="2">
    <citation type="journal article" date="2015" name="Fish Shellfish Immunol.">
        <title>Early steps in the European eel (Anguilla anguilla)-Vibrio vulnificus interaction in the gills: Role of the RtxA13 toxin.</title>
        <authorList>
            <person name="Callol A."/>
            <person name="Pajuelo D."/>
            <person name="Ebbesson L."/>
            <person name="Teles M."/>
            <person name="MacKenzie S."/>
            <person name="Amaro C."/>
        </authorList>
    </citation>
    <scope>NUCLEOTIDE SEQUENCE</scope>
</reference>
<name>A0A0E9RM26_ANGAN</name>
<dbReference type="AlphaFoldDB" id="A0A0E9RM26"/>
<organism evidence="1">
    <name type="scientific">Anguilla anguilla</name>
    <name type="common">European freshwater eel</name>
    <name type="synonym">Muraena anguilla</name>
    <dbReference type="NCBI Taxonomy" id="7936"/>
    <lineage>
        <taxon>Eukaryota</taxon>
        <taxon>Metazoa</taxon>
        <taxon>Chordata</taxon>
        <taxon>Craniata</taxon>
        <taxon>Vertebrata</taxon>
        <taxon>Euteleostomi</taxon>
        <taxon>Actinopterygii</taxon>
        <taxon>Neopterygii</taxon>
        <taxon>Teleostei</taxon>
        <taxon>Anguilliformes</taxon>
        <taxon>Anguillidae</taxon>
        <taxon>Anguilla</taxon>
    </lineage>
</organism>
<proteinExistence type="predicted"/>
<reference evidence="1" key="1">
    <citation type="submission" date="2014-11" db="EMBL/GenBank/DDBJ databases">
        <authorList>
            <person name="Amaro Gonzalez C."/>
        </authorList>
    </citation>
    <scope>NUCLEOTIDE SEQUENCE</scope>
</reference>
<accession>A0A0E9RM26</accession>